<sequence length="108" mass="12534">MRTSGQREEDEVASILYADEQEVKVIVYSDVAIVFTCPLETALTWKSLRGSKELLSSRFDPRRYGVKREHWIAAKKLAFGAMRQKRGLARKRRARMARQSEQKDLFDA</sequence>
<organism evidence="1 2">
    <name type="scientific">Candidatus Kaiserbacteria bacterium CG10_big_fil_rev_8_21_14_0_10_59_10</name>
    <dbReference type="NCBI Taxonomy" id="1974612"/>
    <lineage>
        <taxon>Bacteria</taxon>
        <taxon>Candidatus Kaiseribacteriota</taxon>
    </lineage>
</organism>
<reference evidence="2" key="1">
    <citation type="submission" date="2017-09" db="EMBL/GenBank/DDBJ databases">
        <title>Depth-based differentiation of microbial function through sediment-hosted aquifers and enrichment of novel symbionts in the deep terrestrial subsurface.</title>
        <authorList>
            <person name="Probst A.J."/>
            <person name="Ladd B."/>
            <person name="Jarett J.K."/>
            <person name="Geller-Mcgrath D.E."/>
            <person name="Sieber C.M.K."/>
            <person name="Emerson J.B."/>
            <person name="Anantharaman K."/>
            <person name="Thomas B.C."/>
            <person name="Malmstrom R."/>
            <person name="Stieglmeier M."/>
            <person name="Klingl A."/>
            <person name="Woyke T."/>
            <person name="Ryan C.M."/>
            <person name="Banfield J.F."/>
        </authorList>
    </citation>
    <scope>NUCLEOTIDE SEQUENCE [LARGE SCALE GENOMIC DNA]</scope>
</reference>
<dbReference type="AlphaFoldDB" id="A0A2H0U712"/>
<comment type="caution">
    <text evidence="1">The sequence shown here is derived from an EMBL/GenBank/DDBJ whole genome shotgun (WGS) entry which is preliminary data.</text>
</comment>
<protein>
    <submittedName>
        <fullName evidence="1">Uncharacterized protein</fullName>
    </submittedName>
</protein>
<evidence type="ECO:0000313" key="2">
    <source>
        <dbReference type="Proteomes" id="UP000231379"/>
    </source>
</evidence>
<dbReference type="Proteomes" id="UP000231379">
    <property type="component" value="Unassembled WGS sequence"/>
</dbReference>
<evidence type="ECO:0000313" key="1">
    <source>
        <dbReference type="EMBL" id="PIR82209.1"/>
    </source>
</evidence>
<accession>A0A2H0U712</accession>
<gene>
    <name evidence="1" type="ORF">COU20_03565</name>
</gene>
<name>A0A2H0U712_9BACT</name>
<dbReference type="EMBL" id="PFBM01000021">
    <property type="protein sequence ID" value="PIR82209.1"/>
    <property type="molecule type" value="Genomic_DNA"/>
</dbReference>
<proteinExistence type="predicted"/>